<keyword evidence="3" id="KW-1185">Reference proteome</keyword>
<dbReference type="RefSeq" id="WP_246904053.1">
    <property type="nucleotide sequence ID" value="NZ_JALJRB010000005.1"/>
</dbReference>
<keyword evidence="1" id="KW-1133">Transmembrane helix</keyword>
<feature type="transmembrane region" description="Helical" evidence="1">
    <location>
        <begin position="47"/>
        <end position="65"/>
    </location>
</feature>
<gene>
    <name evidence="2" type="ORF">MRX98_06405</name>
</gene>
<keyword evidence="1" id="KW-0472">Membrane</keyword>
<dbReference type="AlphaFoldDB" id="A0AA41R3P3"/>
<sequence>MMMAEKQVICKCGHPSLMRSGKDWCAKCGRPLFYEGRDRGRHRRNTLFVTAALLAGIGMVVYLFMEMIVAHIGG</sequence>
<evidence type="ECO:0000313" key="2">
    <source>
        <dbReference type="EMBL" id="MCJ8500201.1"/>
    </source>
</evidence>
<proteinExistence type="predicted"/>
<evidence type="ECO:0000256" key="1">
    <source>
        <dbReference type="SAM" id="Phobius"/>
    </source>
</evidence>
<dbReference type="EMBL" id="JALJRB010000005">
    <property type="protein sequence ID" value="MCJ8500201.1"/>
    <property type="molecule type" value="Genomic_DNA"/>
</dbReference>
<name>A0AA41R3P3_9BACT</name>
<comment type="caution">
    <text evidence="2">The sequence shown here is derived from an EMBL/GenBank/DDBJ whole genome shotgun (WGS) entry which is preliminary data.</text>
</comment>
<organism evidence="2 3">
    <name type="scientific">Desulfatitalea alkaliphila</name>
    <dbReference type="NCBI Taxonomy" id="2929485"/>
    <lineage>
        <taxon>Bacteria</taxon>
        <taxon>Pseudomonadati</taxon>
        <taxon>Thermodesulfobacteriota</taxon>
        <taxon>Desulfobacteria</taxon>
        <taxon>Desulfobacterales</taxon>
        <taxon>Desulfosarcinaceae</taxon>
        <taxon>Desulfatitalea</taxon>
    </lineage>
</organism>
<protein>
    <submittedName>
        <fullName evidence="2">Uncharacterized protein</fullName>
    </submittedName>
</protein>
<dbReference type="Proteomes" id="UP001165427">
    <property type="component" value="Unassembled WGS sequence"/>
</dbReference>
<evidence type="ECO:0000313" key="3">
    <source>
        <dbReference type="Proteomes" id="UP001165427"/>
    </source>
</evidence>
<reference evidence="2" key="1">
    <citation type="submission" date="2022-04" db="EMBL/GenBank/DDBJ databases">
        <title>Desulfatitalea alkaliphila sp. nov., a novel anaerobic sulfate-reducing bacterium isolated from terrestrial mud volcano, Taman Peninsula, Russia.</title>
        <authorList>
            <person name="Khomyakova M.A."/>
            <person name="Merkel A.Y."/>
            <person name="Slobodkin A.I."/>
        </authorList>
    </citation>
    <scope>NUCLEOTIDE SEQUENCE</scope>
    <source>
        <strain evidence="2">M08but</strain>
    </source>
</reference>
<keyword evidence="1" id="KW-0812">Transmembrane</keyword>
<accession>A0AA41R3P3</accession>